<evidence type="ECO:0000256" key="3">
    <source>
        <dbReference type="ARBA" id="ARBA00022827"/>
    </source>
</evidence>
<keyword evidence="3" id="KW-0274">FAD</keyword>
<dbReference type="InterPro" id="IPR050562">
    <property type="entry name" value="FAD_mOase_fung"/>
</dbReference>
<gene>
    <name evidence="6" type="ORF">BO78DRAFT_406976</name>
</gene>
<feature type="domain" description="FAD-binding" evidence="5">
    <location>
        <begin position="10"/>
        <end position="348"/>
    </location>
</feature>
<accession>A0A319EA60</accession>
<dbReference type="GO" id="GO:0004497">
    <property type="term" value="F:monooxygenase activity"/>
    <property type="evidence" value="ECO:0007669"/>
    <property type="project" value="InterPro"/>
</dbReference>
<evidence type="ECO:0000256" key="1">
    <source>
        <dbReference type="ARBA" id="ARBA00007992"/>
    </source>
</evidence>
<evidence type="ECO:0000313" key="7">
    <source>
        <dbReference type="Proteomes" id="UP000248423"/>
    </source>
</evidence>
<organism evidence="6 7">
    <name type="scientific">Aspergillus sclerotiicarbonarius (strain CBS 121057 / IBT 28362)</name>
    <dbReference type="NCBI Taxonomy" id="1448318"/>
    <lineage>
        <taxon>Eukaryota</taxon>
        <taxon>Fungi</taxon>
        <taxon>Dikarya</taxon>
        <taxon>Ascomycota</taxon>
        <taxon>Pezizomycotina</taxon>
        <taxon>Eurotiomycetes</taxon>
        <taxon>Eurotiomycetidae</taxon>
        <taxon>Eurotiales</taxon>
        <taxon>Aspergillaceae</taxon>
        <taxon>Aspergillus</taxon>
        <taxon>Aspergillus subgen. Circumdati</taxon>
    </lineage>
</organism>
<evidence type="ECO:0000259" key="5">
    <source>
        <dbReference type="Pfam" id="PF01494"/>
    </source>
</evidence>
<evidence type="ECO:0000256" key="4">
    <source>
        <dbReference type="ARBA" id="ARBA00023002"/>
    </source>
</evidence>
<dbReference type="Gene3D" id="3.50.50.60">
    <property type="entry name" value="FAD/NAD(P)-binding domain"/>
    <property type="match status" value="1"/>
</dbReference>
<dbReference type="OrthoDB" id="10029326at2759"/>
<dbReference type="InterPro" id="IPR002938">
    <property type="entry name" value="FAD-bd"/>
</dbReference>
<sequence length="449" mass="49138">MAPTSDSAFRVIIVGGSIAGLTLGHSLGACQIDYRVLEAKADIAPPVGASIGILANGARILDQLGLWPAIGQQIAPLQQSCFWSSTGQLILRSDLPRVIHDRHAYPFAFLDRQLLLKILYDHLGAHQERVHLNKKVIRVEHLPDRAVVHCEDGSVFDADLVIGADGVRSTVLQEMRRHLGAIGQVSKSVIEDARRGAAMRSEYSGLFGISNPVPGLHAGDGHFTYANGYSTLTVVGKEERVFWFLFSKMDKTYDADHIPRFSQEDLKRHVAHYGHVPITDTVPLSAVYDRRQAGSLLALEESFAPVWTVDRTACVGDAIHKMTPNIGQGGNSAIETVAALANHLASLRRQIPDRAPSLAELTTCLQAWQTERQDRAYKVWAAANEATRMEAGATLYHRVVAQYLLPYLGSYVPDGMSDLIKGAEKLDFLPVPGRSLEGSMPYTSEQSMS</sequence>
<keyword evidence="2" id="KW-0285">Flavoprotein</keyword>
<name>A0A319EA60_ASPSB</name>
<dbReference type="AlphaFoldDB" id="A0A319EA60"/>
<dbReference type="Proteomes" id="UP000248423">
    <property type="component" value="Unassembled WGS sequence"/>
</dbReference>
<reference evidence="6 7" key="1">
    <citation type="submission" date="2018-02" db="EMBL/GenBank/DDBJ databases">
        <title>The genomes of Aspergillus section Nigri reveals drivers in fungal speciation.</title>
        <authorList>
            <consortium name="DOE Joint Genome Institute"/>
            <person name="Vesth T.C."/>
            <person name="Nybo J."/>
            <person name="Theobald S."/>
            <person name="Brandl J."/>
            <person name="Frisvad J.C."/>
            <person name="Nielsen K.F."/>
            <person name="Lyhne E.K."/>
            <person name="Kogle M.E."/>
            <person name="Kuo A."/>
            <person name="Riley R."/>
            <person name="Clum A."/>
            <person name="Nolan M."/>
            <person name="Lipzen A."/>
            <person name="Salamov A."/>
            <person name="Henrissat B."/>
            <person name="Wiebenga A."/>
            <person name="De vries R.P."/>
            <person name="Grigoriev I.V."/>
            <person name="Mortensen U.H."/>
            <person name="Andersen M.R."/>
            <person name="Baker S.E."/>
        </authorList>
    </citation>
    <scope>NUCLEOTIDE SEQUENCE [LARGE SCALE GENOMIC DNA]</scope>
    <source>
        <strain evidence="6 7">CBS 121057</strain>
    </source>
</reference>
<dbReference type="PANTHER" id="PTHR47356:SF2">
    <property type="entry name" value="FAD-BINDING DOMAIN-CONTAINING PROTEIN-RELATED"/>
    <property type="match status" value="1"/>
</dbReference>
<dbReference type="GO" id="GO:0071949">
    <property type="term" value="F:FAD binding"/>
    <property type="evidence" value="ECO:0007669"/>
    <property type="project" value="InterPro"/>
</dbReference>
<comment type="similarity">
    <text evidence="1">Belongs to the paxM FAD-dependent monooxygenase family.</text>
</comment>
<evidence type="ECO:0000256" key="2">
    <source>
        <dbReference type="ARBA" id="ARBA00022630"/>
    </source>
</evidence>
<dbReference type="STRING" id="1448318.A0A319EA60"/>
<proteinExistence type="inferred from homology"/>
<dbReference type="PANTHER" id="PTHR47356">
    <property type="entry name" value="FAD-DEPENDENT MONOOXYGENASE ASQG-RELATED"/>
    <property type="match status" value="1"/>
</dbReference>
<keyword evidence="7" id="KW-1185">Reference proteome</keyword>
<dbReference type="VEuPathDB" id="FungiDB:BO78DRAFT_406976"/>
<evidence type="ECO:0000313" key="6">
    <source>
        <dbReference type="EMBL" id="PYI07022.1"/>
    </source>
</evidence>
<dbReference type="Pfam" id="PF01494">
    <property type="entry name" value="FAD_binding_3"/>
    <property type="match status" value="1"/>
</dbReference>
<dbReference type="InterPro" id="IPR036188">
    <property type="entry name" value="FAD/NAD-bd_sf"/>
</dbReference>
<dbReference type="EMBL" id="KZ826345">
    <property type="protein sequence ID" value="PYI07022.1"/>
    <property type="molecule type" value="Genomic_DNA"/>
</dbReference>
<protein>
    <submittedName>
        <fullName evidence="6">FAD/NAD(P)-binding domain-containing protein</fullName>
    </submittedName>
</protein>
<dbReference type="PRINTS" id="PR00420">
    <property type="entry name" value="RNGMNOXGNASE"/>
</dbReference>
<dbReference type="SUPFAM" id="SSF51905">
    <property type="entry name" value="FAD/NAD(P)-binding domain"/>
    <property type="match status" value="1"/>
</dbReference>
<keyword evidence="4" id="KW-0560">Oxidoreductase</keyword>